<accession>A0AAW2JSF2</accession>
<dbReference type="EMBL" id="JACGWJ010000032">
    <property type="protein sequence ID" value="KAL0296575.1"/>
    <property type="molecule type" value="Genomic_DNA"/>
</dbReference>
<reference evidence="2" key="2">
    <citation type="journal article" date="2024" name="Plant">
        <title>Genomic evolution and insights into agronomic trait innovations of Sesamum species.</title>
        <authorList>
            <person name="Miao H."/>
            <person name="Wang L."/>
            <person name="Qu L."/>
            <person name="Liu H."/>
            <person name="Sun Y."/>
            <person name="Le M."/>
            <person name="Wang Q."/>
            <person name="Wei S."/>
            <person name="Zheng Y."/>
            <person name="Lin W."/>
            <person name="Duan Y."/>
            <person name="Cao H."/>
            <person name="Xiong S."/>
            <person name="Wang X."/>
            <person name="Wei L."/>
            <person name="Li C."/>
            <person name="Ma Q."/>
            <person name="Ju M."/>
            <person name="Zhao R."/>
            <person name="Li G."/>
            <person name="Mu C."/>
            <person name="Tian Q."/>
            <person name="Mei H."/>
            <person name="Zhang T."/>
            <person name="Gao T."/>
            <person name="Zhang H."/>
        </authorList>
    </citation>
    <scope>NUCLEOTIDE SEQUENCE</scope>
    <source>
        <strain evidence="2">G02</strain>
    </source>
</reference>
<feature type="compositionally biased region" description="Basic and acidic residues" evidence="1">
    <location>
        <begin position="58"/>
        <end position="83"/>
    </location>
</feature>
<sequence>MSCANQHNYRHNHEGQIPHNVEGNNGFRVPPVGSALLKLSRCGLPDQHRSSSPALVEETARERRRESVEAREPLEDDCLERRSGAVGEPDEVSEDMLGRYKIMESEKGFKRVWE</sequence>
<evidence type="ECO:0000256" key="1">
    <source>
        <dbReference type="SAM" id="MobiDB-lite"/>
    </source>
</evidence>
<reference evidence="2" key="1">
    <citation type="submission" date="2020-06" db="EMBL/GenBank/DDBJ databases">
        <authorList>
            <person name="Li T."/>
            <person name="Hu X."/>
            <person name="Zhang T."/>
            <person name="Song X."/>
            <person name="Zhang H."/>
            <person name="Dai N."/>
            <person name="Sheng W."/>
            <person name="Hou X."/>
            <person name="Wei L."/>
        </authorList>
    </citation>
    <scope>NUCLEOTIDE SEQUENCE</scope>
    <source>
        <strain evidence="2">G02</strain>
        <tissue evidence="2">Leaf</tissue>
    </source>
</reference>
<feature type="region of interest" description="Disordered" evidence="1">
    <location>
        <begin position="1"/>
        <end position="26"/>
    </location>
</feature>
<feature type="region of interest" description="Disordered" evidence="1">
    <location>
        <begin position="43"/>
        <end position="90"/>
    </location>
</feature>
<comment type="caution">
    <text evidence="2">The sequence shown here is derived from an EMBL/GenBank/DDBJ whole genome shotgun (WGS) entry which is preliminary data.</text>
</comment>
<protein>
    <submittedName>
        <fullName evidence="2">Uncharacterized protein</fullName>
    </submittedName>
</protein>
<dbReference type="AlphaFoldDB" id="A0AAW2JSF2"/>
<organism evidence="2">
    <name type="scientific">Sesamum radiatum</name>
    <name type="common">Black benniseed</name>
    <dbReference type="NCBI Taxonomy" id="300843"/>
    <lineage>
        <taxon>Eukaryota</taxon>
        <taxon>Viridiplantae</taxon>
        <taxon>Streptophyta</taxon>
        <taxon>Embryophyta</taxon>
        <taxon>Tracheophyta</taxon>
        <taxon>Spermatophyta</taxon>
        <taxon>Magnoliopsida</taxon>
        <taxon>eudicotyledons</taxon>
        <taxon>Gunneridae</taxon>
        <taxon>Pentapetalae</taxon>
        <taxon>asterids</taxon>
        <taxon>lamiids</taxon>
        <taxon>Lamiales</taxon>
        <taxon>Pedaliaceae</taxon>
        <taxon>Sesamum</taxon>
    </lineage>
</organism>
<evidence type="ECO:0000313" key="2">
    <source>
        <dbReference type="EMBL" id="KAL0296575.1"/>
    </source>
</evidence>
<gene>
    <name evidence="2" type="ORF">Sradi_6709600</name>
</gene>
<proteinExistence type="predicted"/>
<name>A0AAW2JSF2_SESRA</name>